<keyword evidence="2 11" id="KW-0349">Heme</keyword>
<keyword evidence="5 12" id="KW-0106">Calcium</keyword>
<feature type="binding site" evidence="11">
    <location>
        <position position="258"/>
    </location>
    <ligand>
        <name>pyrroloquinoline quinone</name>
        <dbReference type="ChEBI" id="CHEBI:58442"/>
    </ligand>
</feature>
<evidence type="ECO:0000256" key="6">
    <source>
        <dbReference type="ARBA" id="ARBA00022891"/>
    </source>
</evidence>
<evidence type="ECO:0000256" key="12">
    <source>
        <dbReference type="PIRSR" id="PIRSR617512-3"/>
    </source>
</evidence>
<accession>A0A918PKW7</accession>
<evidence type="ECO:0000256" key="4">
    <source>
        <dbReference type="ARBA" id="ARBA00022729"/>
    </source>
</evidence>
<feature type="binding site" evidence="11">
    <location>
        <position position="83"/>
    </location>
    <ligand>
        <name>pyrroloquinoline quinone</name>
        <dbReference type="ChEBI" id="CHEBI:58442"/>
    </ligand>
</feature>
<dbReference type="SUPFAM" id="SSF46626">
    <property type="entry name" value="Cytochrome c"/>
    <property type="match status" value="1"/>
</dbReference>
<feature type="binding site" evidence="12">
    <location>
        <position position="278"/>
    </location>
    <ligand>
        <name>Ca(2+)</name>
        <dbReference type="ChEBI" id="CHEBI:29108"/>
    </ligand>
</feature>
<feature type="binding site" evidence="11">
    <location>
        <position position="135"/>
    </location>
    <ligand>
        <name>pyrroloquinoline quinone</name>
        <dbReference type="ChEBI" id="CHEBI:58442"/>
    </ligand>
</feature>
<comment type="cofactor">
    <cofactor evidence="11">
        <name>pyrroloquinoline quinone</name>
        <dbReference type="ChEBI" id="CHEBI:58442"/>
    </cofactor>
    <text evidence="11">Binds 1 PQQ group per subunit.</text>
</comment>
<comment type="cofactor">
    <cofactor evidence="12">
        <name>Ca(2+)</name>
        <dbReference type="ChEBI" id="CHEBI:29108"/>
    </cofactor>
    <text evidence="12">Binds 1 Ca(2+) ion per subunit.</text>
</comment>
<dbReference type="PROSITE" id="PS51007">
    <property type="entry name" value="CYTC"/>
    <property type="match status" value="1"/>
</dbReference>
<feature type="binding site" evidence="11">
    <location>
        <position position="179"/>
    </location>
    <ligand>
        <name>pyrroloquinoline quinone</name>
        <dbReference type="ChEBI" id="CHEBI:58442"/>
    </ligand>
</feature>
<evidence type="ECO:0000256" key="1">
    <source>
        <dbReference type="ARBA" id="ARBA00008156"/>
    </source>
</evidence>
<keyword evidence="16" id="KW-1185">Reference proteome</keyword>
<dbReference type="InterPro" id="IPR009056">
    <property type="entry name" value="Cyt_c-like_dom"/>
</dbReference>
<evidence type="ECO:0000256" key="5">
    <source>
        <dbReference type="ARBA" id="ARBA00022837"/>
    </source>
</evidence>
<feature type="binding site" description="covalent" evidence="11">
    <location>
        <position position="628"/>
    </location>
    <ligand>
        <name>heme c</name>
        <dbReference type="ChEBI" id="CHEBI:61717"/>
    </ligand>
</feature>
<dbReference type="GO" id="GO:0016020">
    <property type="term" value="C:membrane"/>
    <property type="evidence" value="ECO:0007669"/>
    <property type="project" value="InterPro"/>
</dbReference>
<protein>
    <submittedName>
        <fullName evidence="15">Quinoprotein ethanol dehydrogenase</fullName>
    </submittedName>
</protein>
<dbReference type="CDD" id="cd10279">
    <property type="entry name" value="PQQ_ADH_II"/>
    <property type="match status" value="1"/>
</dbReference>
<feature type="active site" description="Proton acceptor" evidence="10">
    <location>
        <position position="323"/>
    </location>
</feature>
<feature type="binding site" evidence="11">
    <location>
        <position position="350"/>
    </location>
    <ligand>
        <name>pyrroloquinoline quinone</name>
        <dbReference type="ChEBI" id="CHEBI:58442"/>
    </ligand>
</feature>
<evidence type="ECO:0000256" key="8">
    <source>
        <dbReference type="ARBA" id="ARBA00023004"/>
    </source>
</evidence>
<comment type="similarity">
    <text evidence="1">Belongs to the bacterial PQQ dehydrogenase family.</text>
</comment>
<feature type="binding site" description="axial binding residue" evidence="12">
    <location>
        <position position="629"/>
    </location>
    <ligand>
        <name>heme c</name>
        <dbReference type="ChEBI" id="CHEBI:61717"/>
    </ligand>
    <ligandPart>
        <name>Fe</name>
        <dbReference type="ChEBI" id="CHEBI:18248"/>
    </ligandPart>
</feature>
<dbReference type="SUPFAM" id="SSF50998">
    <property type="entry name" value="Quinoprotein alcohol dehydrogenase-like"/>
    <property type="match status" value="1"/>
</dbReference>
<keyword evidence="6 11" id="KW-0634">PQQ</keyword>
<keyword evidence="3 12" id="KW-0479">Metal-binding</keyword>
<evidence type="ECO:0000256" key="11">
    <source>
        <dbReference type="PIRSR" id="PIRSR617512-2"/>
    </source>
</evidence>
<organism evidence="15 16">
    <name type="scientific">Novosphingobium colocasiae</name>
    <dbReference type="NCBI Taxonomy" id="1256513"/>
    <lineage>
        <taxon>Bacteria</taxon>
        <taxon>Pseudomonadati</taxon>
        <taxon>Pseudomonadota</taxon>
        <taxon>Alphaproteobacteria</taxon>
        <taxon>Sphingomonadales</taxon>
        <taxon>Sphingomonadaceae</taxon>
        <taxon>Novosphingobium</taxon>
    </lineage>
</organism>
<evidence type="ECO:0000256" key="13">
    <source>
        <dbReference type="PIRSR" id="PIRSR617512-4"/>
    </source>
</evidence>
<dbReference type="SMART" id="SM00564">
    <property type="entry name" value="PQQ"/>
    <property type="match status" value="5"/>
</dbReference>
<keyword evidence="4" id="KW-0732">Signal</keyword>
<dbReference type="InterPro" id="IPR011047">
    <property type="entry name" value="Quinoprotein_ADH-like_sf"/>
</dbReference>
<dbReference type="GO" id="GO:0009055">
    <property type="term" value="F:electron transfer activity"/>
    <property type="evidence" value="ECO:0007669"/>
    <property type="project" value="InterPro"/>
</dbReference>
<dbReference type="InterPro" id="IPR002372">
    <property type="entry name" value="PQQ_rpt_dom"/>
</dbReference>
<sequence>MPLLVAVLAVALAGCQKSPGAANAESVAPMDGALFAQDPANWTVHGGNHAEQRFSPLTEINGDTVADLGLAWTVELDTARGQETTPLVIDGIIYLSTAWSKVVAIDGASGKVLWQFDPQVAGAKGRDGCCDVVNRGIAYRDGRLFLGAFDGRLIAIDAKSGSKVWEVQTTDTSKPYTITGAPRLAGNLVLIGNGGAELGVRGYVSAYDAGTGKLAWRFYTVPRPDGKPDGAASDAVLAAKANATWFDGAWKQTGGGGTVWDAIVYDPELDQVLIGVGNGTPWNHTLRSGGRGDNLFLSSIVALDAKTGAYRWHYQVNPGESWDYTATQPIMLANLRIGGKVRKVAMQAPKNGFFYVVDRSNGRLISARNFVPVNWATGIDLKSGRPIETRAARYGPEGSLLLPSAFGAHNWYPMAFSPATGLVYFPAQEVPMIYAQEHGFVARPHAFNLGTYSEKNILPADPAAMARLRAGLKGALIAWDPVQQKQVWRAEQPGPASGGALATAGGLVFEGNITGTFKAFDARSGQTRWQFKAQTAVQGSPVSYAVGGHQYVLVVSGYGGGYGLSTPLGDGTRHRPNGRVLAFRLDGKETLPALPEEALAPFTPVADAFTPAQAEAGRRGFETTCAWCHGSGAQSSGVAPDLRRSPLLADSQAWRAVVIDGALADQGMAGFPDLFSPADAEALRAYVASRTR</sequence>
<dbReference type="InterPro" id="IPR036909">
    <property type="entry name" value="Cyt_c-like_dom_sf"/>
</dbReference>
<evidence type="ECO:0000313" key="15">
    <source>
        <dbReference type="EMBL" id="GGZ13123.1"/>
    </source>
</evidence>
<dbReference type="InterPro" id="IPR017512">
    <property type="entry name" value="PQQ_MeOH/EtOH_DH"/>
</dbReference>
<dbReference type="Gene3D" id="2.140.10.10">
    <property type="entry name" value="Quinoprotein alcohol dehydrogenase-like superfamily"/>
    <property type="match status" value="1"/>
</dbReference>
<dbReference type="GO" id="GO:0016614">
    <property type="term" value="F:oxidoreductase activity, acting on CH-OH group of donors"/>
    <property type="evidence" value="ECO:0007669"/>
    <property type="project" value="InterPro"/>
</dbReference>
<dbReference type="NCBIfam" id="TIGR03075">
    <property type="entry name" value="PQQ_enz_alc_DH"/>
    <property type="match status" value="1"/>
</dbReference>
<feature type="domain" description="Cytochrome c" evidence="14">
    <location>
        <begin position="612"/>
        <end position="691"/>
    </location>
</feature>
<reference evidence="15" key="2">
    <citation type="submission" date="2020-09" db="EMBL/GenBank/DDBJ databases">
        <authorList>
            <person name="Sun Q."/>
            <person name="Kim S."/>
        </authorList>
    </citation>
    <scope>NUCLEOTIDE SEQUENCE</scope>
    <source>
        <strain evidence="15">KCTC 32255</strain>
    </source>
</reference>
<evidence type="ECO:0000256" key="3">
    <source>
        <dbReference type="ARBA" id="ARBA00022723"/>
    </source>
</evidence>
<dbReference type="GO" id="GO:0005509">
    <property type="term" value="F:calcium ion binding"/>
    <property type="evidence" value="ECO:0007669"/>
    <property type="project" value="InterPro"/>
</dbReference>
<dbReference type="AlphaFoldDB" id="A0A918PKW7"/>
<evidence type="ECO:0000256" key="7">
    <source>
        <dbReference type="ARBA" id="ARBA00023002"/>
    </source>
</evidence>
<feature type="binding site" evidence="12">
    <location>
        <position position="197"/>
    </location>
    <ligand>
        <name>Ca(2+)</name>
        <dbReference type="ChEBI" id="CHEBI:29108"/>
    </ligand>
</feature>
<dbReference type="Pfam" id="PF01011">
    <property type="entry name" value="PQQ"/>
    <property type="match status" value="2"/>
</dbReference>
<comment type="cofactor">
    <cofactor evidence="11">
        <name>heme c</name>
        <dbReference type="ChEBI" id="CHEBI:61717"/>
    </cofactor>
    <text evidence="11">Binds 1 heme c group per subunit.</text>
</comment>
<dbReference type="Proteomes" id="UP000648075">
    <property type="component" value="Unassembled WGS sequence"/>
</dbReference>
<evidence type="ECO:0000256" key="2">
    <source>
        <dbReference type="ARBA" id="ARBA00022617"/>
    </source>
</evidence>
<evidence type="ECO:0000313" key="16">
    <source>
        <dbReference type="Proteomes" id="UP000648075"/>
    </source>
</evidence>
<feature type="binding site" evidence="12">
    <location>
        <position position="323"/>
    </location>
    <ligand>
        <name>Ca(2+)</name>
        <dbReference type="ChEBI" id="CHEBI:29108"/>
    </ligand>
</feature>
<keyword evidence="9 13" id="KW-1015">Disulfide bond</keyword>
<gene>
    <name evidence="15" type="primary">exaA</name>
    <name evidence="15" type="ORF">GCM10011614_30330</name>
</gene>
<comment type="caution">
    <text evidence="15">The sequence shown here is derived from an EMBL/GenBank/DDBJ whole genome shotgun (WGS) entry which is preliminary data.</text>
</comment>
<dbReference type="Pfam" id="PF13442">
    <property type="entry name" value="Cytochrome_CBB3"/>
    <property type="match status" value="1"/>
</dbReference>
<feature type="binding site" description="axial binding residue" evidence="12">
    <location>
        <position position="668"/>
    </location>
    <ligand>
        <name>heme c</name>
        <dbReference type="ChEBI" id="CHEBI:61717"/>
    </ligand>
    <ligandPart>
        <name>Fe</name>
        <dbReference type="ChEBI" id="CHEBI:18248"/>
    </ligandPart>
</feature>
<feature type="binding site" evidence="11">
    <location>
        <begin position="410"/>
        <end position="411"/>
    </location>
    <ligand>
        <name>pyrroloquinoline quinone</name>
        <dbReference type="ChEBI" id="CHEBI:58442"/>
    </ligand>
</feature>
<name>A0A918PKW7_9SPHN</name>
<dbReference type="Gene3D" id="1.10.760.10">
    <property type="entry name" value="Cytochrome c-like domain"/>
    <property type="match status" value="1"/>
</dbReference>
<keyword evidence="7" id="KW-0560">Oxidoreductase</keyword>
<feature type="binding site" description="covalent" evidence="11">
    <location>
        <position position="625"/>
    </location>
    <ligand>
        <name>heme c</name>
        <dbReference type="ChEBI" id="CHEBI:61717"/>
    </ligand>
</feature>
<evidence type="ECO:0000259" key="14">
    <source>
        <dbReference type="PROSITE" id="PS51007"/>
    </source>
</evidence>
<dbReference type="InterPro" id="IPR018391">
    <property type="entry name" value="PQQ_b-propeller_rpt"/>
</dbReference>
<feature type="binding site" evidence="11">
    <location>
        <begin position="195"/>
        <end position="196"/>
    </location>
    <ligand>
        <name>pyrroloquinoline quinone</name>
        <dbReference type="ChEBI" id="CHEBI:58442"/>
    </ligand>
</feature>
<reference evidence="15" key="1">
    <citation type="journal article" date="2014" name="Int. J. Syst. Evol. Microbiol.">
        <title>Complete genome sequence of Corynebacterium casei LMG S-19264T (=DSM 44701T), isolated from a smear-ripened cheese.</title>
        <authorList>
            <consortium name="US DOE Joint Genome Institute (JGI-PGF)"/>
            <person name="Walter F."/>
            <person name="Albersmeier A."/>
            <person name="Kalinowski J."/>
            <person name="Ruckert C."/>
        </authorList>
    </citation>
    <scope>NUCLEOTIDE SEQUENCE</scope>
    <source>
        <strain evidence="15">KCTC 32255</strain>
    </source>
</reference>
<feature type="disulfide bond" evidence="13">
    <location>
        <begin position="129"/>
        <end position="130"/>
    </location>
</feature>
<evidence type="ECO:0000256" key="10">
    <source>
        <dbReference type="PIRSR" id="PIRSR617512-1"/>
    </source>
</evidence>
<keyword evidence="8 12" id="KW-0408">Iron</keyword>
<dbReference type="GO" id="GO:0020037">
    <property type="term" value="F:heme binding"/>
    <property type="evidence" value="ECO:0007669"/>
    <property type="project" value="InterPro"/>
</dbReference>
<proteinExistence type="inferred from homology"/>
<dbReference type="PANTHER" id="PTHR32303">
    <property type="entry name" value="QUINOPROTEIN ALCOHOL DEHYDROGENASE (CYTOCHROME C)"/>
    <property type="match status" value="1"/>
</dbReference>
<dbReference type="EMBL" id="BMZA01000015">
    <property type="protein sequence ID" value="GGZ13123.1"/>
    <property type="molecule type" value="Genomic_DNA"/>
</dbReference>
<evidence type="ECO:0000256" key="9">
    <source>
        <dbReference type="ARBA" id="ARBA00023157"/>
    </source>
</evidence>